<dbReference type="PANTHER" id="PTHR24567:SF74">
    <property type="entry name" value="HTH-TYPE TRANSCRIPTIONAL REGULATOR ARCR"/>
    <property type="match status" value="1"/>
</dbReference>
<gene>
    <name evidence="2" type="ORF">VB774_10645</name>
</gene>
<dbReference type="InterPro" id="IPR018488">
    <property type="entry name" value="cNMP-bd_CS"/>
</dbReference>
<dbReference type="InterPro" id="IPR014710">
    <property type="entry name" value="RmlC-like_jellyroll"/>
</dbReference>
<dbReference type="SMART" id="SM00100">
    <property type="entry name" value="cNMP"/>
    <property type="match status" value="1"/>
</dbReference>
<dbReference type="InterPro" id="IPR000595">
    <property type="entry name" value="cNMP-bd_dom"/>
</dbReference>
<dbReference type="InterPro" id="IPR018490">
    <property type="entry name" value="cNMP-bd_dom_sf"/>
</dbReference>
<proteinExistence type="predicted"/>
<protein>
    <submittedName>
        <fullName evidence="2">Cyclic nucleotide-binding domain-containing protein</fullName>
    </submittedName>
</protein>
<organism evidence="2 3">
    <name type="scientific">Pseudanabaena galeata UHCC 0370</name>
    <dbReference type="NCBI Taxonomy" id="3110310"/>
    <lineage>
        <taxon>Bacteria</taxon>
        <taxon>Bacillati</taxon>
        <taxon>Cyanobacteriota</taxon>
        <taxon>Cyanophyceae</taxon>
        <taxon>Pseudanabaenales</taxon>
        <taxon>Pseudanabaenaceae</taxon>
        <taxon>Pseudanabaena</taxon>
    </lineage>
</organism>
<dbReference type="Gene3D" id="2.60.120.10">
    <property type="entry name" value="Jelly Rolls"/>
    <property type="match status" value="1"/>
</dbReference>
<dbReference type="SUPFAM" id="SSF51206">
    <property type="entry name" value="cAMP-binding domain-like"/>
    <property type="match status" value="1"/>
</dbReference>
<dbReference type="PANTHER" id="PTHR24567">
    <property type="entry name" value="CRP FAMILY TRANSCRIPTIONAL REGULATORY PROTEIN"/>
    <property type="match status" value="1"/>
</dbReference>
<evidence type="ECO:0000259" key="1">
    <source>
        <dbReference type="PROSITE" id="PS50042"/>
    </source>
</evidence>
<dbReference type="Pfam" id="PF00027">
    <property type="entry name" value="cNMP_binding"/>
    <property type="match status" value="1"/>
</dbReference>
<dbReference type="InterPro" id="IPR050397">
    <property type="entry name" value="Env_Response_Regulators"/>
</dbReference>
<dbReference type="PROSITE" id="PS50042">
    <property type="entry name" value="CNMP_BINDING_3"/>
    <property type="match status" value="1"/>
</dbReference>
<name>A0ABU5TKD5_9CYAN</name>
<sequence length="124" mass="13539">MTTIDLFNNAKDFVIFPAGQVIFEKGGIADHMYAIVEGEVEISIDGKLLDTTAAGGIVGEMALISSSPRSATAIAKTECKLVPVDHKRFTFLVQQTPNFALNVMKIMVERIRKLDALVLSIQQD</sequence>
<dbReference type="EMBL" id="JAYGIE010000056">
    <property type="protein sequence ID" value="MEA5478078.1"/>
    <property type="molecule type" value="Genomic_DNA"/>
</dbReference>
<dbReference type="Proteomes" id="UP001301388">
    <property type="component" value="Unassembled WGS sequence"/>
</dbReference>
<dbReference type="PRINTS" id="PR00103">
    <property type="entry name" value="CAMPKINASE"/>
</dbReference>
<dbReference type="RefSeq" id="WP_323261646.1">
    <property type="nucleotide sequence ID" value="NZ_JAYGIE010000056.1"/>
</dbReference>
<keyword evidence="3" id="KW-1185">Reference proteome</keyword>
<dbReference type="CDD" id="cd00038">
    <property type="entry name" value="CAP_ED"/>
    <property type="match status" value="1"/>
</dbReference>
<feature type="domain" description="Cyclic nucleotide-binding" evidence="1">
    <location>
        <begin position="16"/>
        <end position="93"/>
    </location>
</feature>
<evidence type="ECO:0000313" key="2">
    <source>
        <dbReference type="EMBL" id="MEA5478078.1"/>
    </source>
</evidence>
<comment type="caution">
    <text evidence="2">The sequence shown here is derived from an EMBL/GenBank/DDBJ whole genome shotgun (WGS) entry which is preliminary data.</text>
</comment>
<reference evidence="2 3" key="1">
    <citation type="submission" date="2023-12" db="EMBL/GenBank/DDBJ databases">
        <title>Baltic Sea Cyanobacteria.</title>
        <authorList>
            <person name="Delbaje E."/>
            <person name="Fewer D.P."/>
            <person name="Shishido T.K."/>
        </authorList>
    </citation>
    <scope>NUCLEOTIDE SEQUENCE [LARGE SCALE GENOMIC DNA]</scope>
    <source>
        <strain evidence="2 3">UHCC 0370</strain>
    </source>
</reference>
<accession>A0ABU5TKD5</accession>
<dbReference type="PROSITE" id="PS00889">
    <property type="entry name" value="CNMP_BINDING_2"/>
    <property type="match status" value="1"/>
</dbReference>
<evidence type="ECO:0000313" key="3">
    <source>
        <dbReference type="Proteomes" id="UP001301388"/>
    </source>
</evidence>